<reference evidence="2 3" key="1">
    <citation type="submission" date="2017-08" db="EMBL/GenBank/DDBJ databases">
        <title>Halomonas alkalisoli sp. nov., isolated from saline alkaline soil.</title>
        <authorList>
            <person name="Wang D."/>
            <person name="Zhang G."/>
        </authorList>
    </citation>
    <scope>NUCLEOTIDE SEQUENCE [LARGE SCALE GENOMIC DNA]</scope>
    <source>
        <strain evidence="2 3">WRN001</strain>
    </source>
</reference>
<evidence type="ECO:0000313" key="2">
    <source>
        <dbReference type="EMBL" id="PAU76756.1"/>
    </source>
</evidence>
<dbReference type="RefSeq" id="WP_095621145.1">
    <property type="nucleotide sequence ID" value="NZ_NSKB01000004.1"/>
</dbReference>
<accession>A0A2A2EUE2</accession>
<gene>
    <name evidence="2" type="ORF">CK498_12300</name>
</gene>
<name>A0A2A2EUE2_9GAMM</name>
<dbReference type="OrthoDB" id="6172357at2"/>
<proteinExistence type="predicted"/>
<protein>
    <submittedName>
        <fullName evidence="2">Uncharacterized protein</fullName>
    </submittedName>
</protein>
<evidence type="ECO:0000313" key="3">
    <source>
        <dbReference type="Proteomes" id="UP000217771"/>
    </source>
</evidence>
<sequence>MNTTETIRTPAAAYSRSPNGCSKQVMTQITPTEREKLKAIAELEMRSVSGTLRMLMLRGIEQYDADTEAAGQS</sequence>
<keyword evidence="3" id="KW-1185">Reference proteome</keyword>
<feature type="region of interest" description="Disordered" evidence="1">
    <location>
        <begin position="1"/>
        <end position="24"/>
    </location>
</feature>
<dbReference type="AlphaFoldDB" id="A0A2A2EUE2"/>
<organism evidence="2 3">
    <name type="scientific">Halomonas salipaludis</name>
    <dbReference type="NCBI Taxonomy" id="2032625"/>
    <lineage>
        <taxon>Bacteria</taxon>
        <taxon>Pseudomonadati</taxon>
        <taxon>Pseudomonadota</taxon>
        <taxon>Gammaproteobacteria</taxon>
        <taxon>Oceanospirillales</taxon>
        <taxon>Halomonadaceae</taxon>
        <taxon>Halomonas</taxon>
    </lineage>
</organism>
<dbReference type="Proteomes" id="UP000217771">
    <property type="component" value="Unassembled WGS sequence"/>
</dbReference>
<dbReference type="EMBL" id="NSKB01000004">
    <property type="protein sequence ID" value="PAU76756.1"/>
    <property type="molecule type" value="Genomic_DNA"/>
</dbReference>
<comment type="caution">
    <text evidence="2">The sequence shown here is derived from an EMBL/GenBank/DDBJ whole genome shotgun (WGS) entry which is preliminary data.</text>
</comment>
<evidence type="ECO:0000256" key="1">
    <source>
        <dbReference type="SAM" id="MobiDB-lite"/>
    </source>
</evidence>